<feature type="domain" description="Response regulatory" evidence="3">
    <location>
        <begin position="5"/>
        <end position="128"/>
    </location>
</feature>
<dbReference type="InterPro" id="IPR050595">
    <property type="entry name" value="Bact_response_regulator"/>
</dbReference>
<dbReference type="AlphaFoldDB" id="A0A4P8KZY7"/>
<evidence type="ECO:0000313" key="5">
    <source>
        <dbReference type="Proteomes" id="UP000298602"/>
    </source>
</evidence>
<dbReference type="OrthoDB" id="9786548at2"/>
<dbReference type="PROSITE" id="PS50110">
    <property type="entry name" value="RESPONSE_REGULATORY"/>
    <property type="match status" value="1"/>
</dbReference>
<dbReference type="SUPFAM" id="SSF52172">
    <property type="entry name" value="CheY-like"/>
    <property type="match status" value="1"/>
</dbReference>
<dbReference type="InterPro" id="IPR001789">
    <property type="entry name" value="Sig_transdc_resp-reg_receiver"/>
</dbReference>
<accession>A0A4P8KZY7</accession>
<gene>
    <name evidence="4" type="ORF">FDQ92_01565</name>
</gene>
<name>A0A4P8KZY7_9BACT</name>
<keyword evidence="5" id="KW-1185">Reference proteome</keyword>
<evidence type="ECO:0000259" key="3">
    <source>
        <dbReference type="PROSITE" id="PS50110"/>
    </source>
</evidence>
<reference evidence="4 5" key="2">
    <citation type="submission" date="2019-05" db="EMBL/GenBank/DDBJ databases">
        <authorList>
            <person name="Suflita J.M."/>
            <person name="Marks C.R."/>
        </authorList>
    </citation>
    <scope>NUCLEOTIDE SEQUENCE [LARGE SCALE GENOMIC DNA]</scope>
    <source>
        <strain evidence="4 5">ALDC</strain>
    </source>
</reference>
<dbReference type="InterPro" id="IPR011006">
    <property type="entry name" value="CheY-like_superfamily"/>
</dbReference>
<protein>
    <submittedName>
        <fullName evidence="4">Response regulator</fullName>
    </submittedName>
</protein>
<dbReference type="GO" id="GO:0000160">
    <property type="term" value="P:phosphorelay signal transduction system"/>
    <property type="evidence" value="ECO:0007669"/>
    <property type="project" value="InterPro"/>
</dbReference>
<feature type="modified residue" description="4-aspartylphosphate" evidence="2">
    <location>
        <position position="54"/>
    </location>
</feature>
<sequence>MSGKKIVIIDDDPSFLEITSAILKRFGYDVATASNTQDGHRLIESEKPDLLVLDIMMATMDEGLRFAVKIRQDDALRKLPIIIVSAQPETEKGYTRTVEEDMDWIAADIFMEKPVDPQALRHNIELLLQRGTGG</sequence>
<dbReference type="Proteomes" id="UP000298602">
    <property type="component" value="Chromosome"/>
</dbReference>
<dbReference type="RefSeq" id="WP_137422970.1">
    <property type="nucleotide sequence ID" value="NZ_CP040098.1"/>
</dbReference>
<dbReference type="Pfam" id="PF00072">
    <property type="entry name" value="Response_reg"/>
    <property type="match status" value="1"/>
</dbReference>
<proteinExistence type="predicted"/>
<dbReference type="Gene3D" id="3.40.50.2300">
    <property type="match status" value="1"/>
</dbReference>
<dbReference type="SMART" id="SM00448">
    <property type="entry name" value="REC"/>
    <property type="match status" value="1"/>
</dbReference>
<dbReference type="CDD" id="cd00156">
    <property type="entry name" value="REC"/>
    <property type="match status" value="1"/>
</dbReference>
<dbReference type="KEGG" id="dax:FDQ92_01565"/>
<evidence type="ECO:0000256" key="2">
    <source>
        <dbReference type="PROSITE-ProRule" id="PRU00169"/>
    </source>
</evidence>
<reference evidence="4 5" key="1">
    <citation type="submission" date="2019-05" db="EMBL/GenBank/DDBJ databases">
        <title>The Complete Genome Sequence of the n-alkane-degrading Desulfoglaeba alkanexedens ALDC reveals multiple alkylsuccinate synthase gene clusters.</title>
        <authorList>
            <person name="Callaghan A.V."/>
            <person name="Davidova I.A."/>
            <person name="Duncan K.E."/>
            <person name="Morris B."/>
            <person name="McInerney M.J."/>
        </authorList>
    </citation>
    <scope>NUCLEOTIDE SEQUENCE [LARGE SCALE GENOMIC DNA]</scope>
    <source>
        <strain evidence="4 5">ALDC</strain>
    </source>
</reference>
<dbReference type="PANTHER" id="PTHR44591:SF3">
    <property type="entry name" value="RESPONSE REGULATORY DOMAIN-CONTAINING PROTEIN"/>
    <property type="match status" value="1"/>
</dbReference>
<evidence type="ECO:0000256" key="1">
    <source>
        <dbReference type="ARBA" id="ARBA00022553"/>
    </source>
</evidence>
<keyword evidence="1 2" id="KW-0597">Phosphoprotein</keyword>
<dbReference type="PANTHER" id="PTHR44591">
    <property type="entry name" value="STRESS RESPONSE REGULATOR PROTEIN 1"/>
    <property type="match status" value="1"/>
</dbReference>
<organism evidence="4 5">
    <name type="scientific">Desulfoglaeba alkanexedens ALDC</name>
    <dbReference type="NCBI Taxonomy" id="980445"/>
    <lineage>
        <taxon>Bacteria</taxon>
        <taxon>Pseudomonadati</taxon>
        <taxon>Thermodesulfobacteriota</taxon>
        <taxon>Syntrophobacteria</taxon>
        <taxon>Syntrophobacterales</taxon>
        <taxon>Syntrophobacteraceae</taxon>
        <taxon>Desulfoglaeba</taxon>
    </lineage>
</organism>
<dbReference type="EMBL" id="CP040098">
    <property type="protein sequence ID" value="QCQ21000.1"/>
    <property type="molecule type" value="Genomic_DNA"/>
</dbReference>
<evidence type="ECO:0000313" key="4">
    <source>
        <dbReference type="EMBL" id="QCQ21000.1"/>
    </source>
</evidence>